<accession>A0A174LTU0</accession>
<feature type="domain" description="Nucleotidyl transferase" evidence="3">
    <location>
        <begin position="16"/>
        <end position="253"/>
    </location>
</feature>
<dbReference type="PANTHER" id="PTHR43523:SF6">
    <property type="entry name" value="GLYCOGEN BIOSYNTHESIS PROTEIN GLGD"/>
    <property type="match status" value="1"/>
</dbReference>
<dbReference type="InterPro" id="IPR011004">
    <property type="entry name" value="Trimer_LpxA-like_sf"/>
</dbReference>
<dbReference type="Pfam" id="PF24894">
    <property type="entry name" value="Hexapep_GlmU"/>
    <property type="match status" value="1"/>
</dbReference>
<evidence type="ECO:0000259" key="4">
    <source>
        <dbReference type="Pfam" id="PF24894"/>
    </source>
</evidence>
<keyword evidence="5" id="KW-0548">Nucleotidyltransferase</keyword>
<sequence length="368" mass="42439">MNNCIGIINLDENEQRINELTRHRSLASLPIAGRYRVIDFVLSNMTNSGVENIGIFTKNKSRSLMDHLTNGRPWDLHRKNDGLRVFNFADLDPSHDDIHNFWENIDFLEYSRRDYVLISSSYMICNIDYNEVLNYHREQGNDITIVYKNVKDCKENFTDCEVLNLDDNSNVISIGENISYRSNSNINMEMYIMKKSLFIDIIYKSIKSGMYKKVKQFIGDNLKDLKVRGYEFKGYLACINSIKAYYDANMDFLKEKVSKELFYSNSPIYTKPKDECPTQYTENSSVVNSIIANGSYIEGTVRNCVIGRKVFIGKDSVLENCVILQNGMIEDGVKMNRVITDKGVVIKKGEELKGLEDNPVTIPKKRIF</sequence>
<comment type="similarity">
    <text evidence="1">Belongs to the bacterial/plant glucose-1-phosphate adenylyltransferase family.</text>
</comment>
<dbReference type="Gene3D" id="2.160.10.10">
    <property type="entry name" value="Hexapeptide repeat proteins"/>
    <property type="match status" value="1"/>
</dbReference>
<dbReference type="InterPro" id="IPR029044">
    <property type="entry name" value="Nucleotide-diphossugar_trans"/>
</dbReference>
<organism evidence="5 6">
    <name type="scientific">Clostridium disporicum</name>
    <dbReference type="NCBI Taxonomy" id="84024"/>
    <lineage>
        <taxon>Bacteria</taxon>
        <taxon>Bacillati</taxon>
        <taxon>Bacillota</taxon>
        <taxon>Clostridia</taxon>
        <taxon>Eubacteriales</taxon>
        <taxon>Clostridiaceae</taxon>
        <taxon>Clostridium</taxon>
    </lineage>
</organism>
<keyword evidence="5" id="KW-0808">Transferase</keyword>
<dbReference type="NCBIfam" id="TIGR02092">
    <property type="entry name" value="glgD"/>
    <property type="match status" value="1"/>
</dbReference>
<dbReference type="InterPro" id="IPR056818">
    <property type="entry name" value="GlmU/GlgC-like_hexapep"/>
</dbReference>
<reference evidence="5 6" key="1">
    <citation type="submission" date="2015-09" db="EMBL/GenBank/DDBJ databases">
        <authorList>
            <consortium name="Pathogen Informatics"/>
        </authorList>
    </citation>
    <scope>NUCLEOTIDE SEQUENCE [LARGE SCALE GENOMIC DNA]</scope>
    <source>
        <strain evidence="5 6">2789STDY5834856</strain>
    </source>
</reference>
<protein>
    <submittedName>
        <fullName evidence="5">Glucose-1-phosphate adenylyltransferase, GlgD subunit</fullName>
        <ecNumber evidence="5">2.7.7.27</ecNumber>
    </submittedName>
</protein>
<dbReference type="GO" id="GO:0005978">
    <property type="term" value="P:glycogen biosynthetic process"/>
    <property type="evidence" value="ECO:0007669"/>
    <property type="project" value="UniProtKB-KW"/>
</dbReference>
<dbReference type="EC" id="2.7.7.27" evidence="5"/>
<dbReference type="RefSeq" id="WP_055268438.1">
    <property type="nucleotide sequence ID" value="NZ_CABIXQ010000037.1"/>
</dbReference>
<keyword evidence="2" id="KW-0320">Glycogen biosynthesis</keyword>
<dbReference type="EMBL" id="CYZX01000037">
    <property type="protein sequence ID" value="CUP25130.1"/>
    <property type="molecule type" value="Genomic_DNA"/>
</dbReference>
<proteinExistence type="inferred from homology"/>
<dbReference type="SUPFAM" id="SSF51161">
    <property type="entry name" value="Trimeric LpxA-like enzymes"/>
    <property type="match status" value="1"/>
</dbReference>
<evidence type="ECO:0000256" key="1">
    <source>
        <dbReference type="ARBA" id="ARBA00010443"/>
    </source>
</evidence>
<dbReference type="SUPFAM" id="SSF53448">
    <property type="entry name" value="Nucleotide-diphospho-sugar transferases"/>
    <property type="match status" value="1"/>
</dbReference>
<dbReference type="CDD" id="cd02508">
    <property type="entry name" value="ADP_Glucose_PP"/>
    <property type="match status" value="1"/>
</dbReference>
<name>A0A174LTU0_9CLOT</name>
<dbReference type="OrthoDB" id="9801810at2"/>
<dbReference type="InterPro" id="IPR005835">
    <property type="entry name" value="NTP_transferase_dom"/>
</dbReference>
<evidence type="ECO:0000256" key="2">
    <source>
        <dbReference type="ARBA" id="ARBA00023056"/>
    </source>
</evidence>
<dbReference type="CDD" id="cd04651">
    <property type="entry name" value="LbH_G1P_AT_C"/>
    <property type="match status" value="1"/>
</dbReference>
<evidence type="ECO:0000313" key="5">
    <source>
        <dbReference type="EMBL" id="CUP25130.1"/>
    </source>
</evidence>
<gene>
    <name evidence="5" type="primary">glgC_2</name>
    <name evidence="5" type="ORF">ERS852471_03276</name>
</gene>
<dbReference type="Gene3D" id="3.90.550.10">
    <property type="entry name" value="Spore Coat Polysaccharide Biosynthesis Protein SpsA, Chain A"/>
    <property type="match status" value="1"/>
</dbReference>
<dbReference type="InterPro" id="IPR011831">
    <property type="entry name" value="ADP-Glc_PPase"/>
</dbReference>
<evidence type="ECO:0000259" key="3">
    <source>
        <dbReference type="Pfam" id="PF00483"/>
    </source>
</evidence>
<dbReference type="Proteomes" id="UP000095594">
    <property type="component" value="Unassembled WGS sequence"/>
</dbReference>
<dbReference type="InterPro" id="IPR011832">
    <property type="entry name" value="GlgDAde_trans"/>
</dbReference>
<dbReference type="Pfam" id="PF00483">
    <property type="entry name" value="NTP_transferase"/>
    <property type="match status" value="1"/>
</dbReference>
<dbReference type="AlphaFoldDB" id="A0A174LTU0"/>
<dbReference type="GO" id="GO:0008878">
    <property type="term" value="F:glucose-1-phosphate adenylyltransferase activity"/>
    <property type="evidence" value="ECO:0007669"/>
    <property type="project" value="UniProtKB-EC"/>
</dbReference>
<dbReference type="PANTHER" id="PTHR43523">
    <property type="entry name" value="GLUCOSE-1-PHOSPHATE ADENYLYLTRANSFERASE-RELATED"/>
    <property type="match status" value="1"/>
</dbReference>
<feature type="domain" description="Glucose-1-phosphate adenylyltransferase/Bifunctional protein GlmU-like C-terminal hexapeptide" evidence="4">
    <location>
        <begin position="281"/>
        <end position="351"/>
    </location>
</feature>
<evidence type="ECO:0000313" key="6">
    <source>
        <dbReference type="Proteomes" id="UP000095594"/>
    </source>
</evidence>